<dbReference type="Gene3D" id="3.40.50.300">
    <property type="entry name" value="P-loop containing nucleotide triphosphate hydrolases"/>
    <property type="match status" value="1"/>
</dbReference>
<dbReference type="InterPro" id="IPR037219">
    <property type="entry name" value="Peptidase_M41-like"/>
</dbReference>
<feature type="region of interest" description="Disordered" evidence="17">
    <location>
        <begin position="722"/>
        <end position="765"/>
    </location>
</feature>
<keyword evidence="10 15" id="KW-0067">ATP-binding</keyword>
<dbReference type="GO" id="GO:0016887">
    <property type="term" value="F:ATP hydrolysis activity"/>
    <property type="evidence" value="ECO:0007669"/>
    <property type="project" value="UniProtKB-UniRule"/>
</dbReference>
<evidence type="ECO:0000313" key="19">
    <source>
        <dbReference type="EMBL" id="HJG86001.1"/>
    </source>
</evidence>
<reference evidence="19" key="2">
    <citation type="submission" date="2021-09" db="EMBL/GenBank/DDBJ databases">
        <authorList>
            <person name="Gilroy R."/>
        </authorList>
    </citation>
    <scope>NUCLEOTIDE SEQUENCE</scope>
    <source>
        <strain evidence="19">CHK179-5677</strain>
    </source>
</reference>
<dbReference type="EMBL" id="DYUC01000023">
    <property type="protein sequence ID" value="HJG86001.1"/>
    <property type="molecule type" value="Genomic_DNA"/>
</dbReference>
<keyword evidence="11 15" id="KW-1133">Transmembrane helix</keyword>
<dbReference type="PANTHER" id="PTHR23076:SF97">
    <property type="entry name" value="ATP-DEPENDENT ZINC METALLOPROTEASE YME1L1"/>
    <property type="match status" value="1"/>
</dbReference>
<dbReference type="Pfam" id="PF06480">
    <property type="entry name" value="FtsH_ext"/>
    <property type="match status" value="1"/>
</dbReference>
<feature type="compositionally biased region" description="Basic and acidic residues" evidence="17">
    <location>
        <begin position="20"/>
        <end position="34"/>
    </location>
</feature>
<dbReference type="GO" id="GO:0004176">
    <property type="term" value="F:ATP-dependent peptidase activity"/>
    <property type="evidence" value="ECO:0007669"/>
    <property type="project" value="InterPro"/>
</dbReference>
<evidence type="ECO:0000256" key="9">
    <source>
        <dbReference type="ARBA" id="ARBA00022833"/>
    </source>
</evidence>
<dbReference type="CDD" id="cd19501">
    <property type="entry name" value="RecA-like_FtsH"/>
    <property type="match status" value="1"/>
</dbReference>
<dbReference type="Pfam" id="PF01434">
    <property type="entry name" value="Peptidase_M41"/>
    <property type="match status" value="1"/>
</dbReference>
<keyword evidence="4 15" id="KW-0645">Protease</keyword>
<dbReference type="Pfam" id="PF00004">
    <property type="entry name" value="AAA"/>
    <property type="match status" value="1"/>
</dbReference>
<feature type="binding site" evidence="15">
    <location>
        <begin position="302"/>
        <end position="309"/>
    </location>
    <ligand>
        <name>ATP</name>
        <dbReference type="ChEBI" id="CHEBI:30616"/>
    </ligand>
</feature>
<evidence type="ECO:0000256" key="11">
    <source>
        <dbReference type="ARBA" id="ARBA00022989"/>
    </source>
</evidence>
<evidence type="ECO:0000259" key="18">
    <source>
        <dbReference type="SMART" id="SM00382"/>
    </source>
</evidence>
<feature type="binding site" evidence="15">
    <location>
        <position position="602"/>
    </location>
    <ligand>
        <name>Zn(2+)</name>
        <dbReference type="ChEBI" id="CHEBI:29105"/>
        <note>catalytic</note>
    </ligand>
</feature>
<keyword evidence="6 15" id="KW-0479">Metal-binding</keyword>
<dbReference type="InterPro" id="IPR003959">
    <property type="entry name" value="ATPase_AAA_core"/>
</dbReference>
<dbReference type="Pfam" id="PF17862">
    <property type="entry name" value="AAA_lid_3"/>
    <property type="match status" value="1"/>
</dbReference>
<feature type="compositionally biased region" description="Low complexity" evidence="17">
    <location>
        <begin position="145"/>
        <end position="154"/>
    </location>
</feature>
<evidence type="ECO:0000256" key="5">
    <source>
        <dbReference type="ARBA" id="ARBA00022692"/>
    </source>
</evidence>
<dbReference type="FunFam" id="1.20.58.760:FF:000001">
    <property type="entry name" value="ATP-dependent zinc metalloprotease FtsH"/>
    <property type="match status" value="1"/>
</dbReference>
<feature type="region of interest" description="Disordered" evidence="17">
    <location>
        <begin position="18"/>
        <end position="43"/>
    </location>
</feature>
<keyword evidence="8 15" id="KW-0378">Hydrolase</keyword>
<feature type="transmembrane region" description="Helical" evidence="15">
    <location>
        <begin position="206"/>
        <end position="229"/>
    </location>
</feature>
<keyword evidence="12 15" id="KW-0482">Metalloprotease</keyword>
<dbReference type="Proteomes" id="UP000760668">
    <property type="component" value="Unassembled WGS sequence"/>
</dbReference>
<evidence type="ECO:0000256" key="10">
    <source>
        <dbReference type="ARBA" id="ARBA00022840"/>
    </source>
</evidence>
<dbReference type="InterPro" id="IPR000642">
    <property type="entry name" value="Peptidase_M41"/>
</dbReference>
<feature type="region of interest" description="Disordered" evidence="17">
    <location>
        <begin position="132"/>
        <end position="154"/>
    </location>
</feature>
<evidence type="ECO:0000256" key="7">
    <source>
        <dbReference type="ARBA" id="ARBA00022741"/>
    </source>
</evidence>
<keyword evidence="7 15" id="KW-0547">Nucleotide-binding</keyword>
<comment type="subunit">
    <text evidence="15">Homohexamer.</text>
</comment>
<dbReference type="GO" id="GO:0005886">
    <property type="term" value="C:plasma membrane"/>
    <property type="evidence" value="ECO:0007669"/>
    <property type="project" value="UniProtKB-SubCell"/>
</dbReference>
<dbReference type="RefSeq" id="WP_295368762.1">
    <property type="nucleotide sequence ID" value="NZ_DYUC01000023.1"/>
</dbReference>
<feature type="active site" evidence="15">
    <location>
        <position position="525"/>
    </location>
</feature>
<dbReference type="InterPro" id="IPR027417">
    <property type="entry name" value="P-loop_NTPase"/>
</dbReference>
<proteinExistence type="inferred from homology"/>
<dbReference type="HAMAP" id="MF_01458">
    <property type="entry name" value="FtsH"/>
    <property type="match status" value="1"/>
</dbReference>
<comment type="similarity">
    <text evidence="2 15">In the C-terminal section; belongs to the peptidase M41 family.</text>
</comment>
<evidence type="ECO:0000256" key="6">
    <source>
        <dbReference type="ARBA" id="ARBA00022723"/>
    </source>
</evidence>
<dbReference type="PROSITE" id="PS00674">
    <property type="entry name" value="AAA"/>
    <property type="match status" value="1"/>
</dbReference>
<dbReference type="GO" id="GO:0006508">
    <property type="term" value="P:proteolysis"/>
    <property type="evidence" value="ECO:0007669"/>
    <property type="project" value="UniProtKB-KW"/>
</dbReference>
<keyword evidence="3 15" id="KW-1003">Cell membrane</keyword>
<keyword evidence="5 15" id="KW-0812">Transmembrane</keyword>
<feature type="binding site" evidence="15">
    <location>
        <position position="524"/>
    </location>
    <ligand>
        <name>Zn(2+)</name>
        <dbReference type="ChEBI" id="CHEBI:29105"/>
        <note>catalytic</note>
    </ligand>
</feature>
<dbReference type="NCBIfam" id="TIGR01241">
    <property type="entry name" value="FtsH_fam"/>
    <property type="match status" value="1"/>
</dbReference>
<dbReference type="GO" id="GO:0004222">
    <property type="term" value="F:metalloendopeptidase activity"/>
    <property type="evidence" value="ECO:0007669"/>
    <property type="project" value="InterPro"/>
</dbReference>
<evidence type="ECO:0000256" key="1">
    <source>
        <dbReference type="ARBA" id="ARBA00004370"/>
    </source>
</evidence>
<dbReference type="Gene3D" id="1.10.8.60">
    <property type="match status" value="1"/>
</dbReference>
<name>A0A921SRX9_9FIRM</name>
<accession>A0A921SRX9</accession>
<feature type="binding site" evidence="15">
    <location>
        <position position="528"/>
    </location>
    <ligand>
        <name>Zn(2+)</name>
        <dbReference type="ChEBI" id="CHEBI:29105"/>
        <note>catalytic</note>
    </ligand>
</feature>
<comment type="subcellular location">
    <subcellularLocation>
        <location evidence="15">Cell membrane</location>
        <topology evidence="15">Multi-pass membrane protein</topology>
        <orientation evidence="15">Cytoplasmic side</orientation>
    </subcellularLocation>
    <subcellularLocation>
        <location evidence="1">Membrane</location>
    </subcellularLocation>
</comment>
<evidence type="ECO:0000256" key="14">
    <source>
        <dbReference type="ARBA" id="ARBA00061570"/>
    </source>
</evidence>
<organism evidence="19 20">
    <name type="scientific">Pseudoflavonifractor capillosus</name>
    <dbReference type="NCBI Taxonomy" id="106588"/>
    <lineage>
        <taxon>Bacteria</taxon>
        <taxon>Bacillati</taxon>
        <taxon>Bacillota</taxon>
        <taxon>Clostridia</taxon>
        <taxon>Eubacteriales</taxon>
        <taxon>Oscillospiraceae</taxon>
        <taxon>Pseudoflavonifractor</taxon>
    </lineage>
</organism>
<protein>
    <recommendedName>
        <fullName evidence="15">ATP-dependent zinc metalloprotease FtsH</fullName>
        <ecNumber evidence="15">3.4.24.-</ecNumber>
    </recommendedName>
</protein>
<dbReference type="AlphaFoldDB" id="A0A921SRX9"/>
<dbReference type="InterPro" id="IPR011546">
    <property type="entry name" value="Pept_M41_FtsH_extracell"/>
</dbReference>
<dbReference type="EC" id="3.4.24.-" evidence="15"/>
<evidence type="ECO:0000313" key="20">
    <source>
        <dbReference type="Proteomes" id="UP000760668"/>
    </source>
</evidence>
<evidence type="ECO:0000256" key="12">
    <source>
        <dbReference type="ARBA" id="ARBA00023049"/>
    </source>
</evidence>
<sequence>MTHSFNIEISRFPPIWAGESENKEGNVLKPDNQKRNNQNGGGPNNKKNFVGLISIILWALILTLLLQSAFSLFEGSDHIEIPYSTFREWVRQDYVESVDVQSNQLIIELKDGLGAVQKSKDEDVTVIDLTTGEAPAEDWTPPQAGESQSQSGNQLQQSGGLALLTQRSGAYTTAVTAPPFNDFSIIDLLDEHGVEYGTAVVSSSTVILSALVQMVLPFVIMVVAMVLLFRFMSSKMGGGGLGGVGKANAKVYVEKKTGVTFKDVAGQDEAKESLVEIIDFLHNPQKYTEIGAKLPKGALLVGPPGTGKTLLAKAVAGEANVPFFSISGSDFVEMYVGVGASRVRDLFKEANKMAPCIVFIDEIDTIGKSRNDRFSGGNDEREQTLNQLLAEMDGFDPTKGVILLAATNRPEVLDQALLRPGRFDRRIIVDRPNLAGRLATLQVHTRNIRLSDDVDLKKIAIATAGTVGADLANLVNEAALRAVRMGRKAVNQQDLLTAFELVIAGTEKKGSVLTEFEKKLVAYHEVGHAMVAYKQKNSEPVQKITIVPHTQGALGYTLLMPEEDKTELRTREELLAKITVSMGGRAAEQVVLNTMTNGASQDIQDATSVARSMVTLYGMSDRFGMMGLASRRSQYLDGGYGMDCAQNTAADVDAAVHDILEACYRQAVQVIRDNREDMDKVVAYLLEKETITGAEMIAILEGRDPAQADNYAAMLAREEARRAAREVKTPDVIPMPGSTEDSAAGDGEIPPEGKPRSNGDGELPH</sequence>
<feature type="domain" description="AAA+ ATPase" evidence="18">
    <location>
        <begin position="294"/>
        <end position="433"/>
    </location>
</feature>
<evidence type="ECO:0000256" key="3">
    <source>
        <dbReference type="ARBA" id="ARBA00022475"/>
    </source>
</evidence>
<dbReference type="InterPro" id="IPR005936">
    <property type="entry name" value="FtsH"/>
</dbReference>
<dbReference type="InterPro" id="IPR003960">
    <property type="entry name" value="ATPase_AAA_CS"/>
</dbReference>
<keyword evidence="13 15" id="KW-0472">Membrane</keyword>
<comment type="caution">
    <text evidence="19">The sequence shown here is derived from an EMBL/GenBank/DDBJ whole genome shotgun (WGS) entry which is preliminary data.</text>
</comment>
<feature type="transmembrane region" description="Helical" evidence="15">
    <location>
        <begin position="49"/>
        <end position="70"/>
    </location>
</feature>
<comment type="cofactor">
    <cofactor evidence="15">
        <name>Zn(2+)</name>
        <dbReference type="ChEBI" id="CHEBI:29105"/>
    </cofactor>
    <text evidence="15">Binds 1 zinc ion per subunit.</text>
</comment>
<evidence type="ECO:0000256" key="15">
    <source>
        <dbReference type="HAMAP-Rule" id="MF_01458"/>
    </source>
</evidence>
<evidence type="ECO:0000256" key="4">
    <source>
        <dbReference type="ARBA" id="ARBA00022670"/>
    </source>
</evidence>
<dbReference type="InterPro" id="IPR041569">
    <property type="entry name" value="AAA_lid_3"/>
</dbReference>
<keyword evidence="9 15" id="KW-0862">Zinc</keyword>
<comment type="similarity">
    <text evidence="14 15">In the central section; belongs to the AAA ATPase family.</text>
</comment>
<dbReference type="FunFam" id="1.10.8.60:FF:000001">
    <property type="entry name" value="ATP-dependent zinc metalloprotease FtsH"/>
    <property type="match status" value="1"/>
</dbReference>
<dbReference type="SMART" id="SM00382">
    <property type="entry name" value="AAA"/>
    <property type="match status" value="1"/>
</dbReference>
<dbReference type="GO" id="GO:0030163">
    <property type="term" value="P:protein catabolic process"/>
    <property type="evidence" value="ECO:0007669"/>
    <property type="project" value="UniProtKB-UniRule"/>
</dbReference>
<evidence type="ECO:0000256" key="8">
    <source>
        <dbReference type="ARBA" id="ARBA00022801"/>
    </source>
</evidence>
<dbReference type="FunFam" id="3.40.50.300:FF:000001">
    <property type="entry name" value="ATP-dependent zinc metalloprotease FtsH"/>
    <property type="match status" value="1"/>
</dbReference>
<dbReference type="Gene3D" id="1.20.58.760">
    <property type="entry name" value="Peptidase M41"/>
    <property type="match status" value="1"/>
</dbReference>
<dbReference type="SUPFAM" id="SSF140990">
    <property type="entry name" value="FtsH protease domain-like"/>
    <property type="match status" value="1"/>
</dbReference>
<dbReference type="SUPFAM" id="SSF52540">
    <property type="entry name" value="P-loop containing nucleoside triphosphate hydrolases"/>
    <property type="match status" value="1"/>
</dbReference>
<comment type="similarity">
    <text evidence="16">Belongs to the AAA ATPase family.</text>
</comment>
<evidence type="ECO:0000256" key="13">
    <source>
        <dbReference type="ARBA" id="ARBA00023136"/>
    </source>
</evidence>
<dbReference type="InterPro" id="IPR003593">
    <property type="entry name" value="AAA+_ATPase"/>
</dbReference>
<gene>
    <name evidence="15 19" type="primary">ftsH</name>
    <name evidence="19" type="ORF">K8V01_03060</name>
</gene>
<dbReference type="GO" id="GO:0005524">
    <property type="term" value="F:ATP binding"/>
    <property type="evidence" value="ECO:0007669"/>
    <property type="project" value="UniProtKB-UniRule"/>
</dbReference>
<feature type="compositionally biased region" description="Basic and acidic residues" evidence="17">
    <location>
        <begin position="751"/>
        <end position="765"/>
    </location>
</feature>
<comment type="function">
    <text evidence="15">Acts as a processive, ATP-dependent zinc metallopeptidase for both cytoplasmic and membrane proteins. Plays a role in the quality control of integral membrane proteins.</text>
</comment>
<evidence type="ECO:0000256" key="16">
    <source>
        <dbReference type="RuleBase" id="RU003651"/>
    </source>
</evidence>
<evidence type="ECO:0000256" key="2">
    <source>
        <dbReference type="ARBA" id="ARBA00010044"/>
    </source>
</evidence>
<dbReference type="GO" id="GO:0008270">
    <property type="term" value="F:zinc ion binding"/>
    <property type="evidence" value="ECO:0007669"/>
    <property type="project" value="UniProtKB-UniRule"/>
</dbReference>
<reference evidence="19" key="1">
    <citation type="journal article" date="2021" name="PeerJ">
        <title>Extensive microbial diversity within the chicken gut microbiome revealed by metagenomics and culture.</title>
        <authorList>
            <person name="Gilroy R."/>
            <person name="Ravi A."/>
            <person name="Getino M."/>
            <person name="Pursley I."/>
            <person name="Horton D.L."/>
            <person name="Alikhan N.F."/>
            <person name="Baker D."/>
            <person name="Gharbi K."/>
            <person name="Hall N."/>
            <person name="Watson M."/>
            <person name="Adriaenssens E.M."/>
            <person name="Foster-Nyarko E."/>
            <person name="Jarju S."/>
            <person name="Secka A."/>
            <person name="Antonio M."/>
            <person name="Oren A."/>
            <person name="Chaudhuri R.R."/>
            <person name="La Ragione R."/>
            <person name="Hildebrand F."/>
            <person name="Pallen M.J."/>
        </authorList>
    </citation>
    <scope>NUCLEOTIDE SEQUENCE</scope>
    <source>
        <strain evidence="19">CHK179-5677</strain>
    </source>
</reference>
<evidence type="ECO:0000256" key="17">
    <source>
        <dbReference type="SAM" id="MobiDB-lite"/>
    </source>
</evidence>
<dbReference type="PANTHER" id="PTHR23076">
    <property type="entry name" value="METALLOPROTEASE M41 FTSH"/>
    <property type="match status" value="1"/>
</dbReference>